<dbReference type="InterPro" id="IPR003439">
    <property type="entry name" value="ABC_transporter-like_ATP-bd"/>
</dbReference>
<dbReference type="Proteomes" id="UP000006001">
    <property type="component" value="Unassembled WGS sequence"/>
</dbReference>
<dbReference type="FunFam" id="3.40.50.300:FF:000032">
    <property type="entry name" value="Export ABC transporter ATP-binding protein"/>
    <property type="match status" value="1"/>
</dbReference>
<feature type="domain" description="ABC transporter" evidence="4">
    <location>
        <begin position="24"/>
        <end position="252"/>
    </location>
</feature>
<dbReference type="PANTHER" id="PTHR24220:SF686">
    <property type="entry name" value="BLL7988 PROTEIN"/>
    <property type="match status" value="1"/>
</dbReference>
<dbReference type="AlphaFoldDB" id="D0WEH5"/>
<name>D0WEH5_SLAES</name>
<accession>D0WEH5</accession>
<evidence type="ECO:0000256" key="1">
    <source>
        <dbReference type="ARBA" id="ARBA00022448"/>
    </source>
</evidence>
<dbReference type="CDD" id="cd03255">
    <property type="entry name" value="ABC_MJ0796_LolCDE_FtsE"/>
    <property type="match status" value="1"/>
</dbReference>
<keyword evidence="1" id="KW-0813">Transport</keyword>
<dbReference type="HOGENOM" id="CLU_000604_1_22_11"/>
<sequence>MRDELRRELRLLGNGREGATMGYISFRNVTREYRSGNIRIKALDDVDLDIEKGAFTVVLGPSGSGKSTLLNLLGGMDRPTAGTIRVGGRAVSDLPERELTLYRRHDIGFVFQFYNLIPTLTAYENVDMASVLTESPLTADEALEAVGLSTRANNLPSQLSGGELQRVSIARALVKNPQLLLCDEPTAALDSVTSKKVLALLPSMASRFGSAVVLVTHNAAVAPAAHRLIRLKDGRIDSVFDNDAPVPMEEVAL</sequence>
<dbReference type="GO" id="GO:0005524">
    <property type="term" value="F:ATP binding"/>
    <property type="evidence" value="ECO:0007669"/>
    <property type="project" value="UniProtKB-KW"/>
</dbReference>
<evidence type="ECO:0000313" key="5">
    <source>
        <dbReference type="EMBL" id="EEZ62113.1"/>
    </source>
</evidence>
<evidence type="ECO:0000259" key="4">
    <source>
        <dbReference type="PROSITE" id="PS50893"/>
    </source>
</evidence>
<dbReference type="Gene3D" id="3.40.50.300">
    <property type="entry name" value="P-loop containing nucleotide triphosphate hydrolases"/>
    <property type="match status" value="1"/>
</dbReference>
<dbReference type="SMART" id="SM00382">
    <property type="entry name" value="AAA"/>
    <property type="match status" value="1"/>
</dbReference>
<dbReference type="eggNOG" id="COG1136">
    <property type="taxonomic scope" value="Bacteria"/>
</dbReference>
<dbReference type="OrthoDB" id="9802264at2"/>
<dbReference type="InterPro" id="IPR027417">
    <property type="entry name" value="P-loop_NTPase"/>
</dbReference>
<organism evidence="5 6">
    <name type="scientific">Slackia exigua (strain ATCC 700122 / DSM 15923 / CIP 105133 / JCM 11022 / KCTC 5966 / S-7)</name>
    <dbReference type="NCBI Taxonomy" id="649764"/>
    <lineage>
        <taxon>Bacteria</taxon>
        <taxon>Bacillati</taxon>
        <taxon>Actinomycetota</taxon>
        <taxon>Coriobacteriia</taxon>
        <taxon>Eggerthellales</taxon>
        <taxon>Eggerthellaceae</taxon>
        <taxon>Slackia</taxon>
    </lineage>
</organism>
<dbReference type="PROSITE" id="PS50893">
    <property type="entry name" value="ABC_TRANSPORTER_2"/>
    <property type="match status" value="1"/>
</dbReference>
<dbReference type="InterPro" id="IPR015854">
    <property type="entry name" value="ABC_transpr_LolD-like"/>
</dbReference>
<dbReference type="STRING" id="649764.HMPREF0762_00205"/>
<dbReference type="GO" id="GO:0098796">
    <property type="term" value="C:membrane protein complex"/>
    <property type="evidence" value="ECO:0007669"/>
    <property type="project" value="UniProtKB-ARBA"/>
</dbReference>
<dbReference type="SUPFAM" id="SSF52540">
    <property type="entry name" value="P-loop containing nucleoside triphosphate hydrolases"/>
    <property type="match status" value="1"/>
</dbReference>
<evidence type="ECO:0000256" key="3">
    <source>
        <dbReference type="ARBA" id="ARBA00022840"/>
    </source>
</evidence>
<dbReference type="GO" id="GO:0016887">
    <property type="term" value="F:ATP hydrolysis activity"/>
    <property type="evidence" value="ECO:0007669"/>
    <property type="project" value="InterPro"/>
</dbReference>
<dbReference type="InterPro" id="IPR003593">
    <property type="entry name" value="AAA+_ATPase"/>
</dbReference>
<protein>
    <submittedName>
        <fullName evidence="5">ABC transporter, ATP-binding protein</fullName>
    </submittedName>
</protein>
<keyword evidence="3 5" id="KW-0067">ATP-binding</keyword>
<dbReference type="Pfam" id="PF00005">
    <property type="entry name" value="ABC_tran"/>
    <property type="match status" value="1"/>
</dbReference>
<dbReference type="GO" id="GO:0022857">
    <property type="term" value="F:transmembrane transporter activity"/>
    <property type="evidence" value="ECO:0007669"/>
    <property type="project" value="UniProtKB-ARBA"/>
</dbReference>
<evidence type="ECO:0000313" key="6">
    <source>
        <dbReference type="Proteomes" id="UP000006001"/>
    </source>
</evidence>
<gene>
    <name evidence="5" type="ORF">HMPREF0762_00205</name>
</gene>
<dbReference type="EMBL" id="ACUX02000004">
    <property type="protein sequence ID" value="EEZ62113.1"/>
    <property type="molecule type" value="Genomic_DNA"/>
</dbReference>
<dbReference type="PANTHER" id="PTHR24220">
    <property type="entry name" value="IMPORT ATP-BINDING PROTEIN"/>
    <property type="match status" value="1"/>
</dbReference>
<keyword evidence="2" id="KW-0547">Nucleotide-binding</keyword>
<dbReference type="GO" id="GO:0005886">
    <property type="term" value="C:plasma membrane"/>
    <property type="evidence" value="ECO:0007669"/>
    <property type="project" value="TreeGrafter"/>
</dbReference>
<reference evidence="5" key="1">
    <citation type="submission" date="2009-10" db="EMBL/GenBank/DDBJ databases">
        <authorList>
            <person name="Weinstock G."/>
            <person name="Sodergren E."/>
            <person name="Clifton S."/>
            <person name="Fulton L."/>
            <person name="Fulton B."/>
            <person name="Courtney L."/>
            <person name="Fronick C."/>
            <person name="Harrison M."/>
            <person name="Strong C."/>
            <person name="Farmer C."/>
            <person name="Delahaunty K."/>
            <person name="Markovic C."/>
            <person name="Hall O."/>
            <person name="Minx P."/>
            <person name="Tomlinson C."/>
            <person name="Mitreva M."/>
            <person name="Nelson J."/>
            <person name="Hou S."/>
            <person name="Wollam A."/>
            <person name="Pepin K.H."/>
            <person name="Johnson M."/>
            <person name="Bhonagiri V."/>
            <person name="Nash W.E."/>
            <person name="Warren W."/>
            <person name="Chinwalla A."/>
            <person name="Mardis E.R."/>
            <person name="Wilson R.K."/>
        </authorList>
    </citation>
    <scope>NUCLEOTIDE SEQUENCE [LARGE SCALE GENOMIC DNA]</scope>
    <source>
        <strain evidence="5">ATCC 700122</strain>
    </source>
</reference>
<dbReference type="InterPro" id="IPR017911">
    <property type="entry name" value="MacB-like_ATP-bd"/>
</dbReference>
<evidence type="ECO:0000256" key="2">
    <source>
        <dbReference type="ARBA" id="ARBA00022741"/>
    </source>
</evidence>
<proteinExistence type="predicted"/>
<keyword evidence="6" id="KW-1185">Reference proteome</keyword>
<dbReference type="PROSITE" id="PS00211">
    <property type="entry name" value="ABC_TRANSPORTER_1"/>
    <property type="match status" value="1"/>
</dbReference>
<comment type="caution">
    <text evidence="5">The sequence shown here is derived from an EMBL/GenBank/DDBJ whole genome shotgun (WGS) entry which is preliminary data.</text>
</comment>
<dbReference type="InterPro" id="IPR017871">
    <property type="entry name" value="ABC_transporter-like_CS"/>
</dbReference>